<gene>
    <name evidence="1" type="ORF">SAMN06272737_102140</name>
</gene>
<dbReference type="RefSeq" id="WP_089335005.1">
    <property type="nucleotide sequence ID" value="NZ_FZNO01000002.1"/>
</dbReference>
<organism evidence="1 2">
    <name type="scientific">Blastococcus mobilis</name>
    <dbReference type="NCBI Taxonomy" id="1938746"/>
    <lineage>
        <taxon>Bacteria</taxon>
        <taxon>Bacillati</taxon>
        <taxon>Actinomycetota</taxon>
        <taxon>Actinomycetes</taxon>
        <taxon>Geodermatophilales</taxon>
        <taxon>Geodermatophilaceae</taxon>
        <taxon>Blastococcus</taxon>
    </lineage>
</organism>
<evidence type="ECO:0000313" key="1">
    <source>
        <dbReference type="EMBL" id="SNR29968.1"/>
    </source>
</evidence>
<name>A0A238V6V4_9ACTN</name>
<dbReference type="Proteomes" id="UP000198403">
    <property type="component" value="Unassembled WGS sequence"/>
</dbReference>
<reference evidence="1 2" key="1">
    <citation type="submission" date="2017-06" db="EMBL/GenBank/DDBJ databases">
        <authorList>
            <person name="Kim H.J."/>
            <person name="Triplett B.A."/>
        </authorList>
    </citation>
    <scope>NUCLEOTIDE SEQUENCE [LARGE SCALE GENOMIC DNA]</scope>
    <source>
        <strain evidence="1 2">DSM 44272</strain>
    </source>
</reference>
<keyword evidence="2" id="KW-1185">Reference proteome</keyword>
<dbReference type="EMBL" id="FZNO01000002">
    <property type="protein sequence ID" value="SNR29968.1"/>
    <property type="molecule type" value="Genomic_DNA"/>
</dbReference>
<dbReference type="AlphaFoldDB" id="A0A238V6V4"/>
<sequence length="132" mass="13260">MTITLPSGAVVVAGQVLVPQRPAGATTGTLCGQAILPAGPPAARRVQAMACEVIDHTTGAPMSTSLVVVAPAEVALIRTYAADRTFLAEHSAVDGILVAPLPLGTDTVEAVTAGGVILGRVDLLRHAADFGD</sequence>
<protein>
    <submittedName>
        <fullName evidence="1">Uncharacterized protein</fullName>
    </submittedName>
</protein>
<evidence type="ECO:0000313" key="2">
    <source>
        <dbReference type="Proteomes" id="UP000198403"/>
    </source>
</evidence>
<proteinExistence type="predicted"/>
<accession>A0A238V6V4</accession>